<dbReference type="Proteomes" id="UP000516305">
    <property type="component" value="Chromosome"/>
</dbReference>
<dbReference type="PANTHER" id="PTHR41913">
    <property type="entry name" value="DUF1684 DOMAIN-CONTAINING PROTEIN"/>
    <property type="match status" value="1"/>
</dbReference>
<keyword evidence="1" id="KW-0732">Signal</keyword>
<dbReference type="RefSeq" id="WP_210759841.1">
    <property type="nucleotide sequence ID" value="NZ_CP060139.1"/>
</dbReference>
<proteinExistence type="predicted"/>
<evidence type="ECO:0000313" key="3">
    <source>
        <dbReference type="Proteomes" id="UP000516305"/>
    </source>
</evidence>
<name>A0A7H0VHW6_9FLAO</name>
<accession>A0A7H0VHW6</accession>
<dbReference type="EMBL" id="CP060139">
    <property type="protein sequence ID" value="QNR25314.1"/>
    <property type="molecule type" value="Genomic_DNA"/>
</dbReference>
<organism evidence="2 3">
    <name type="scientific">Croceimicrobium hydrocarbonivorans</name>
    <dbReference type="NCBI Taxonomy" id="2761580"/>
    <lineage>
        <taxon>Bacteria</taxon>
        <taxon>Pseudomonadati</taxon>
        <taxon>Bacteroidota</taxon>
        <taxon>Flavobacteriia</taxon>
        <taxon>Flavobacteriales</taxon>
        <taxon>Owenweeksiaceae</taxon>
        <taxon>Croceimicrobium</taxon>
    </lineage>
</organism>
<feature type="signal peptide" evidence="1">
    <location>
        <begin position="1"/>
        <end position="20"/>
    </location>
</feature>
<dbReference type="InterPro" id="IPR012467">
    <property type="entry name" value="DUF1684"/>
</dbReference>
<reference evidence="2 3" key="1">
    <citation type="submission" date="2020-08" db="EMBL/GenBank/DDBJ databases">
        <title>Croceimicrobium hydrocarbonivorans gen. nov., sp. nov., a novel marine bacterium isolated from a bacterial consortium that degrades polyethylene terephthalate.</title>
        <authorList>
            <person name="Liu R."/>
        </authorList>
    </citation>
    <scope>NUCLEOTIDE SEQUENCE [LARGE SCALE GENOMIC DNA]</scope>
    <source>
        <strain evidence="2 3">A20-9</strain>
    </source>
</reference>
<gene>
    <name evidence="2" type="ORF">H4K34_05595</name>
</gene>
<dbReference type="KEGG" id="chyd:H4K34_05595"/>
<dbReference type="PANTHER" id="PTHR41913:SF1">
    <property type="entry name" value="DUF1684 DOMAIN-CONTAINING PROTEIN"/>
    <property type="match status" value="1"/>
</dbReference>
<feature type="chain" id="PRO_5029001013" evidence="1">
    <location>
        <begin position="21"/>
        <end position="204"/>
    </location>
</feature>
<evidence type="ECO:0000313" key="2">
    <source>
        <dbReference type="EMBL" id="QNR25314.1"/>
    </source>
</evidence>
<dbReference type="Pfam" id="PF07920">
    <property type="entry name" value="DUF1684"/>
    <property type="match status" value="1"/>
</dbReference>
<dbReference type="AlphaFoldDB" id="A0A7H0VHW6"/>
<keyword evidence="3" id="KW-1185">Reference proteome</keyword>
<protein>
    <submittedName>
        <fullName evidence="2">DUF1684 domain-containing protein</fullName>
    </submittedName>
</protein>
<evidence type="ECO:0000256" key="1">
    <source>
        <dbReference type="SAM" id="SignalP"/>
    </source>
</evidence>
<sequence length="204" mass="23823">MRNILLYLSLLIGANLSAQSALMDSLLWLNYEYRLDQNLEFADSAESPLEEEDRQNFSSLDWYPLDTNFIVWAQIELTPDSEPFKMPTTTDRKPVYKQYAIAHFQLGDSLFHLQIYQNLGLIKMPQYQDYLFVPFTDHSNGFGSYGGGRYLDLRLPQGDSLLIDFNRAYNPYCAYNGRYSCPIPPRENRLNYFIKAGVRYEPKH</sequence>